<comment type="cofactor">
    <cofactor evidence="2">
        <name>K(+)</name>
        <dbReference type="ChEBI" id="CHEBI:29103"/>
    </cofactor>
    <text evidence="2">Binds 1 K(+) per subunit.</text>
</comment>
<evidence type="ECO:0000256" key="2">
    <source>
        <dbReference type="HAMAP-Rule" id="MF_01983"/>
    </source>
</evidence>
<keyword evidence="2" id="KW-0288">FMN</keyword>
<comment type="cofactor">
    <cofactor evidence="2">
        <name>prenylated FMN</name>
        <dbReference type="ChEBI" id="CHEBI:87746"/>
    </cofactor>
    <text evidence="2">Binds 1 prenylated FMN per subunit.</text>
</comment>
<dbReference type="InterPro" id="IPR048304">
    <property type="entry name" value="UbiD_Rift_dom"/>
</dbReference>
<dbReference type="GO" id="GO:0046872">
    <property type="term" value="F:metal ion binding"/>
    <property type="evidence" value="ECO:0007669"/>
    <property type="project" value="UniProtKB-KW"/>
</dbReference>
<dbReference type="InterPro" id="IPR049383">
    <property type="entry name" value="UbiD-like_N"/>
</dbReference>
<reference evidence="8" key="1">
    <citation type="submission" date="2017-09" db="EMBL/GenBank/DDBJ databases">
        <title>FDA dAtabase for Regulatory Grade micrObial Sequences (FDA-ARGOS): Supporting development and validation of Infectious Disease Dx tests.</title>
        <authorList>
            <person name="Minogue T."/>
            <person name="Wolcott M."/>
            <person name="Wasieloski L."/>
            <person name="Aguilar W."/>
            <person name="Moore D."/>
            <person name="Tallon L."/>
            <person name="Sadzewicz L."/>
            <person name="Ott S."/>
            <person name="Zhao X."/>
            <person name="Nagaraj S."/>
            <person name="Vavikolanu K."/>
            <person name="Aluvathingal J."/>
            <person name="Nadendla S."/>
            <person name="Sichtig H."/>
        </authorList>
    </citation>
    <scope>NUCLEOTIDE SEQUENCE [LARGE SCALE GENOMIC DNA]</scope>
    <source>
        <strain evidence="8">FDAARGOS_404</strain>
    </source>
</reference>
<keyword evidence="2" id="KW-0285">Flavoprotein</keyword>
<dbReference type="PANTHER" id="PTHR30108:SF17">
    <property type="entry name" value="FERULIC ACID DECARBOXYLASE 1"/>
    <property type="match status" value="1"/>
</dbReference>
<evidence type="ECO:0000313" key="8">
    <source>
        <dbReference type="Proteomes" id="UP000222768"/>
    </source>
</evidence>
<proteinExistence type="inferred from homology"/>
<dbReference type="HAMAP" id="MF_01983">
    <property type="entry name" value="UbiD_FDC"/>
    <property type="match status" value="1"/>
</dbReference>
<dbReference type="GO" id="GO:0046281">
    <property type="term" value="P:cinnamic acid catabolic process"/>
    <property type="evidence" value="ECO:0007669"/>
    <property type="project" value="TreeGrafter"/>
</dbReference>
<evidence type="ECO:0000259" key="5">
    <source>
        <dbReference type="Pfam" id="PF20696"/>
    </source>
</evidence>
<dbReference type="InterPro" id="IPR049381">
    <property type="entry name" value="UbiD-like_C"/>
</dbReference>
<dbReference type="Proteomes" id="UP000310719">
    <property type="component" value="Chromosome"/>
</dbReference>
<dbReference type="GO" id="GO:0034941">
    <property type="term" value="F:pyrrole-2-carboxylate decarboxylase activity"/>
    <property type="evidence" value="ECO:0007669"/>
    <property type="project" value="UniProtKB-EC"/>
</dbReference>
<feature type="active site" description="Proton donor" evidence="2">
    <location>
        <position position="279"/>
    </location>
</feature>
<feature type="domain" description="3-octaprenyl-4-hydroxybenzoate carboxy-lyase-like Rift-related" evidence="3">
    <location>
        <begin position="113"/>
        <end position="315"/>
    </location>
</feature>
<feature type="domain" description="3-octaprenyl-4-hydroxybenzoate carboxy-lyase-like C-terminal" evidence="5">
    <location>
        <begin position="321"/>
        <end position="456"/>
    </location>
</feature>
<dbReference type="Pfam" id="PF20696">
    <property type="entry name" value="UbiD_C"/>
    <property type="match status" value="1"/>
</dbReference>
<feature type="binding site" evidence="2">
    <location>
        <position position="230"/>
    </location>
    <ligand>
        <name>Mn(2+)</name>
        <dbReference type="ChEBI" id="CHEBI:29035"/>
    </ligand>
</feature>
<dbReference type="PANTHER" id="PTHR30108">
    <property type="entry name" value="3-OCTAPRENYL-4-HYDROXYBENZOATE CARBOXY-LYASE-RELATED"/>
    <property type="match status" value="1"/>
</dbReference>
<dbReference type="SUPFAM" id="SSF50475">
    <property type="entry name" value="FMN-binding split barrel"/>
    <property type="match status" value="1"/>
</dbReference>
<feature type="binding site" evidence="2">
    <location>
        <position position="188"/>
    </location>
    <ligand>
        <name>prenylated FMN</name>
        <dbReference type="ChEBI" id="CHEBI:87746"/>
    </ligand>
</feature>
<dbReference type="Proteomes" id="UP000222768">
    <property type="component" value="Unassembled WGS sequence"/>
</dbReference>
<comment type="subunit">
    <text evidence="2">Homodimer.</text>
</comment>
<feature type="binding site" evidence="2">
    <location>
        <position position="167"/>
    </location>
    <ligand>
        <name>K(+)</name>
        <dbReference type="ChEBI" id="CHEBI:29103"/>
    </ligand>
</feature>
<gene>
    <name evidence="7" type="primary">ubiD_1</name>
    <name evidence="6" type="ORF">CRX53_02870</name>
    <name evidence="7" type="ORF">NCTC13032_01406</name>
</gene>
<keyword evidence="2" id="KW-0464">Manganese</keyword>
<dbReference type="Pfam" id="PF20695">
    <property type="entry name" value="UbiD_N"/>
    <property type="match status" value="1"/>
</dbReference>
<keyword evidence="2" id="KW-0058">Aromatic hydrocarbons catabolism</keyword>
<keyword evidence="1 2" id="KW-0210">Decarboxylase</keyword>
<dbReference type="RefSeq" id="WP_032616725.1">
    <property type="nucleotide sequence ID" value="NZ_CP083630.1"/>
</dbReference>
<dbReference type="EMBL" id="LR590464">
    <property type="protein sequence ID" value="VTP64330.1"/>
    <property type="molecule type" value="Genomic_DNA"/>
</dbReference>
<dbReference type="NCBIfam" id="TIGR00148">
    <property type="entry name" value="UbiD family decarboxylase"/>
    <property type="match status" value="1"/>
</dbReference>
<feature type="binding site" evidence="2">
    <location>
        <position position="189"/>
    </location>
    <ligand>
        <name>Mn(2+)</name>
        <dbReference type="ChEBI" id="CHEBI:29035"/>
    </ligand>
</feature>
<accession>A0A4U9HJQ3</accession>
<dbReference type="STRING" id="83655.APT61_17840"/>
<dbReference type="AlphaFoldDB" id="A0A4U9HJQ3"/>
<name>A0A4U9HJQ3_9ENTR</name>
<dbReference type="SUPFAM" id="SSF143968">
    <property type="entry name" value="UbiD C-terminal domain-like"/>
    <property type="match status" value="1"/>
</dbReference>
<comment type="function">
    <text evidence="2">Catalyzes the prenyl-FMN-dependent decarboxylation of pyrrole-2-carboxylate (P2C). Can also catalyze the carboxylation of pyrrole in the presence of elevated concentrations of CO(2) or bicarbonate.</text>
</comment>
<keyword evidence="2 7" id="KW-0456">Lyase</keyword>
<evidence type="ECO:0000313" key="9">
    <source>
        <dbReference type="Proteomes" id="UP000310719"/>
    </source>
</evidence>
<dbReference type="EC" id="4.1.1.93" evidence="2"/>
<comment type="catalytic activity">
    <reaction evidence="2">
        <text>pyrrole-2-carboxylate + H2O = 1H-pyrrole + hydrogencarbonate</text>
        <dbReference type="Rhea" id="RHEA:31379"/>
        <dbReference type="ChEBI" id="CHEBI:15377"/>
        <dbReference type="ChEBI" id="CHEBI:17544"/>
        <dbReference type="ChEBI" id="CHEBI:19203"/>
        <dbReference type="ChEBI" id="CHEBI:27660"/>
        <dbReference type="EC" id="4.1.1.93"/>
    </reaction>
</comment>
<evidence type="ECO:0000259" key="3">
    <source>
        <dbReference type="Pfam" id="PF01977"/>
    </source>
</evidence>
<feature type="binding site" evidence="2">
    <location>
        <position position="171"/>
    </location>
    <ligand>
        <name>prenylated FMN</name>
        <dbReference type="ChEBI" id="CHEBI:87746"/>
    </ligand>
</feature>
<comment type="cofactor">
    <cofactor evidence="2">
        <name>Mn(2+)</name>
        <dbReference type="ChEBI" id="CHEBI:29035"/>
    </cofactor>
    <text evidence="2">Binds 1 Mn(2+) per subunit.</text>
</comment>
<dbReference type="GO" id="GO:0033494">
    <property type="term" value="P:ferulate metabolic process"/>
    <property type="evidence" value="ECO:0007669"/>
    <property type="project" value="TreeGrafter"/>
</dbReference>
<dbReference type="Gene3D" id="1.20.5.4570">
    <property type="match status" value="1"/>
</dbReference>
<feature type="binding site" evidence="2">
    <location>
        <position position="230"/>
    </location>
    <ligand>
        <name>prenylated FMN</name>
        <dbReference type="ChEBI" id="CHEBI:87746"/>
    </ligand>
</feature>
<organism evidence="7 9">
    <name type="scientific">Leclercia adecarboxylata</name>
    <dbReference type="NCBI Taxonomy" id="83655"/>
    <lineage>
        <taxon>Bacteria</taxon>
        <taxon>Pseudomonadati</taxon>
        <taxon>Pseudomonadota</taxon>
        <taxon>Gammaproteobacteria</taxon>
        <taxon>Enterobacterales</taxon>
        <taxon>Enterobacteriaceae</taxon>
        <taxon>Leclercia</taxon>
    </lineage>
</organism>
<reference evidence="7 9" key="3">
    <citation type="submission" date="2019-05" db="EMBL/GenBank/DDBJ databases">
        <authorList>
            <consortium name="Pathogen Informatics"/>
        </authorList>
    </citation>
    <scope>NUCLEOTIDE SEQUENCE [LARGE SCALE GENOMIC DNA]</scope>
    <source>
        <strain evidence="7 9">NCTC13032</strain>
    </source>
</reference>
<evidence type="ECO:0000259" key="4">
    <source>
        <dbReference type="Pfam" id="PF20695"/>
    </source>
</evidence>
<evidence type="ECO:0000313" key="6">
    <source>
        <dbReference type="EMBL" id="PHH02975.1"/>
    </source>
</evidence>
<keyword evidence="2" id="KW-0479">Metal-binding</keyword>
<evidence type="ECO:0000313" key="7">
    <source>
        <dbReference type="EMBL" id="VTP64330.1"/>
    </source>
</evidence>
<dbReference type="Pfam" id="PF01977">
    <property type="entry name" value="UbiD"/>
    <property type="match status" value="1"/>
</dbReference>
<reference evidence="6" key="2">
    <citation type="submission" date="2017-09" db="EMBL/GenBank/DDBJ databases">
        <title>FDA dAtabase for Regulatory Grade micrObial Sequences (FDA-ARGOS): Supporting development and validation of Infectious Disease Dx tests.</title>
        <authorList>
            <person name="Minogue T."/>
            <person name="Wolcott M."/>
            <person name="Wasieloski L."/>
            <person name="Aguilar W."/>
            <person name="Moore D."/>
            <person name="Tallon L.J."/>
            <person name="Sadzewicz L."/>
            <person name="Ott S."/>
            <person name="Zhao X."/>
            <person name="Nagaraj S."/>
            <person name="Vavikolanu K."/>
            <person name="Aluvathingal J."/>
            <person name="Nadendla S."/>
            <person name="Sichtig H."/>
        </authorList>
    </citation>
    <scope>NUCLEOTIDE SEQUENCE</scope>
    <source>
        <strain evidence="6">FDAARGOS_404</strain>
    </source>
</reference>
<feature type="domain" description="3-octaprenyl-4-hydroxybenzoate carboxy-lyase-like N-terminal" evidence="4">
    <location>
        <begin position="11"/>
        <end position="99"/>
    </location>
</feature>
<evidence type="ECO:0000256" key="1">
    <source>
        <dbReference type="ARBA" id="ARBA00022793"/>
    </source>
</evidence>
<keyword evidence="2" id="KW-0630">Potassium</keyword>
<protein>
    <recommendedName>
        <fullName evidence="2">Pyrrole-2-carboxylic acid decarboxylase</fullName>
        <shortName evidence="2">P2C decarboxylase</shortName>
        <ecNumber evidence="2">4.1.1.93</ecNumber>
    </recommendedName>
</protein>
<dbReference type="Gene3D" id="3.40.1670.10">
    <property type="entry name" value="UbiD C-terminal domain-like"/>
    <property type="match status" value="1"/>
</dbReference>
<comment type="similarity">
    <text evidence="2">Belongs to the UbiD family. UbiD-like/FDC subfamily.</text>
</comment>
<dbReference type="EMBL" id="PDLK01000002">
    <property type="protein sequence ID" value="PHH02975.1"/>
    <property type="molecule type" value="Genomic_DNA"/>
</dbReference>
<dbReference type="InterPro" id="IPR032903">
    <property type="entry name" value="FDC-like"/>
</dbReference>
<feature type="binding site" evidence="2">
    <location>
        <position position="189"/>
    </location>
    <ligand>
        <name>prenylated FMN</name>
        <dbReference type="ChEBI" id="CHEBI:87746"/>
    </ligand>
</feature>
<feature type="binding site" evidence="2">
    <location>
        <position position="230"/>
    </location>
    <ligand>
        <name>K(+)</name>
        <dbReference type="ChEBI" id="CHEBI:29103"/>
    </ligand>
</feature>
<comment type="catalytic activity">
    <reaction evidence="2">
        <text>pyrrole-2-carboxylate + H(+) = 1H-pyrrole + CO2</text>
        <dbReference type="Rhea" id="RHEA:31375"/>
        <dbReference type="ChEBI" id="CHEBI:15378"/>
        <dbReference type="ChEBI" id="CHEBI:16526"/>
        <dbReference type="ChEBI" id="CHEBI:19203"/>
        <dbReference type="ChEBI" id="CHEBI:27660"/>
        <dbReference type="EC" id="4.1.1.93"/>
    </reaction>
</comment>
<dbReference type="GO" id="GO:0005737">
    <property type="term" value="C:cytoplasm"/>
    <property type="evidence" value="ECO:0007669"/>
    <property type="project" value="TreeGrafter"/>
</dbReference>
<sequence length="488" mass="53877">MTYYGDLRSYIDALDAMGDIMHVTREVDGDFEPSAITRRSYEIQSPAPLFHKVAGVAPGFRLFGAPASLSSRQDMPYARVAMSLGLAPDCTGPQIVEALSAARHKPGIPPVRVASSDALCHQNILRGEDANLDRFPIPFAHDKDGGRYANTWGTLIVKTPDGKWVNWSIARVMKVDGKRMVGLIVPSQHIGQIWTEWVKLGQPMPYALVQGPAPAISCVSGIPIPAHADEADYIGTLAGEPVPVVKAISIDLDVPATAEIVIEGHVSINRDCQEGPYGEYGGYLGEGSSAQPTFHVETITHRDDPIWPMSITGRPTDESHTLWAMGLAADALTSLREAELPIVTAWIPEDSTVHWLLVVVPQNWRELLPGVTSEALAQRIGEVLFKTDAMVFIPKVYVVDDDFDPTNLREVVWVLSTRVHPVGRRVVFDDQRVIRLPQCYEEEEYVAGRGAKVVFDTLQTTRHLHASFEQGYPEAVRQRVLDNWPTDR</sequence>
<dbReference type="InterPro" id="IPR002830">
    <property type="entry name" value="UbiD"/>
</dbReference>
<comment type="caution">
    <text evidence="2">Lacks conserved residue(s) required for the propagation of feature annotation.</text>
</comment>